<evidence type="ECO:0000256" key="3">
    <source>
        <dbReference type="ARBA" id="ARBA00023004"/>
    </source>
</evidence>
<dbReference type="RefSeq" id="WP_206292790.1">
    <property type="nucleotide sequence ID" value="NZ_CP063458.1"/>
</dbReference>
<dbReference type="Proteomes" id="UP000593765">
    <property type="component" value="Chromosome"/>
</dbReference>
<evidence type="ECO:0000313" key="8">
    <source>
        <dbReference type="Proteomes" id="UP000593765"/>
    </source>
</evidence>
<dbReference type="EMBL" id="CP063458">
    <property type="protein sequence ID" value="QOV89733.1"/>
    <property type="molecule type" value="Genomic_DNA"/>
</dbReference>
<evidence type="ECO:0000259" key="6">
    <source>
        <dbReference type="PROSITE" id="PS51007"/>
    </source>
</evidence>
<dbReference type="GO" id="GO:0046872">
    <property type="term" value="F:metal ion binding"/>
    <property type="evidence" value="ECO:0007669"/>
    <property type="project" value="UniProtKB-KW"/>
</dbReference>
<keyword evidence="3 4" id="KW-0408">Iron</keyword>
<reference evidence="7 8" key="1">
    <citation type="submission" date="2020-10" db="EMBL/GenBank/DDBJ databases">
        <title>Wide distribution of Phycisphaera-like planctomycetes from WD2101 soil group in peatlands and genome analysis of the first cultivated representative.</title>
        <authorList>
            <person name="Dedysh S.N."/>
            <person name="Beletsky A.V."/>
            <person name="Ivanova A."/>
            <person name="Kulichevskaya I.S."/>
            <person name="Suzina N.E."/>
            <person name="Philippov D.A."/>
            <person name="Rakitin A.L."/>
            <person name="Mardanov A.V."/>
            <person name="Ravin N.V."/>
        </authorList>
    </citation>
    <scope>NUCLEOTIDE SEQUENCE [LARGE SCALE GENOMIC DNA]</scope>
    <source>
        <strain evidence="7 8">M1803</strain>
    </source>
</reference>
<dbReference type="Gene3D" id="1.10.760.10">
    <property type="entry name" value="Cytochrome c-like domain"/>
    <property type="match status" value="1"/>
</dbReference>
<dbReference type="AlphaFoldDB" id="A0A7M2WWE8"/>
<dbReference type="InterPro" id="IPR011429">
    <property type="entry name" value="Cyt_c_Planctomycete-type"/>
</dbReference>
<evidence type="ECO:0000256" key="4">
    <source>
        <dbReference type="PROSITE-ProRule" id="PRU00433"/>
    </source>
</evidence>
<feature type="chain" id="PRO_5034972192" evidence="5">
    <location>
        <begin position="20"/>
        <end position="1030"/>
    </location>
</feature>
<dbReference type="Pfam" id="PF07583">
    <property type="entry name" value="PSCyt2"/>
    <property type="match status" value="1"/>
</dbReference>
<proteinExistence type="predicted"/>
<name>A0A7M2WWE8_9BACT</name>
<dbReference type="KEGG" id="hbs:IPV69_26710"/>
<dbReference type="SUPFAM" id="SSF46626">
    <property type="entry name" value="Cytochrome c"/>
    <property type="match status" value="1"/>
</dbReference>
<evidence type="ECO:0000313" key="7">
    <source>
        <dbReference type="EMBL" id="QOV89733.1"/>
    </source>
</evidence>
<evidence type="ECO:0000256" key="2">
    <source>
        <dbReference type="ARBA" id="ARBA00022723"/>
    </source>
</evidence>
<organism evidence="7 8">
    <name type="scientific">Humisphaera borealis</name>
    <dbReference type="NCBI Taxonomy" id="2807512"/>
    <lineage>
        <taxon>Bacteria</taxon>
        <taxon>Pseudomonadati</taxon>
        <taxon>Planctomycetota</taxon>
        <taxon>Phycisphaerae</taxon>
        <taxon>Tepidisphaerales</taxon>
        <taxon>Tepidisphaeraceae</taxon>
        <taxon>Humisphaera</taxon>
    </lineage>
</organism>
<keyword evidence="2 4" id="KW-0479">Metal-binding</keyword>
<dbReference type="GO" id="GO:0020037">
    <property type="term" value="F:heme binding"/>
    <property type="evidence" value="ECO:0007669"/>
    <property type="project" value="InterPro"/>
</dbReference>
<dbReference type="InterPro" id="IPR036909">
    <property type="entry name" value="Cyt_c-like_dom_sf"/>
</dbReference>
<accession>A0A7M2WWE8</accession>
<dbReference type="InterPro" id="IPR022655">
    <property type="entry name" value="DUF1553"/>
</dbReference>
<feature type="domain" description="Cytochrome c" evidence="6">
    <location>
        <begin position="25"/>
        <end position="116"/>
    </location>
</feature>
<evidence type="ECO:0000256" key="1">
    <source>
        <dbReference type="ARBA" id="ARBA00022617"/>
    </source>
</evidence>
<gene>
    <name evidence="7" type="ORF">IPV69_26710</name>
</gene>
<dbReference type="PANTHER" id="PTHR35889">
    <property type="entry name" value="CYCLOINULO-OLIGOSACCHARIDE FRUCTANOTRANSFERASE-RELATED"/>
    <property type="match status" value="1"/>
</dbReference>
<keyword evidence="1 4" id="KW-0349">Heme</keyword>
<dbReference type="PANTHER" id="PTHR35889:SF3">
    <property type="entry name" value="F-BOX DOMAIN-CONTAINING PROTEIN"/>
    <property type="match status" value="1"/>
</dbReference>
<sequence length="1030" mass="111328">MRLVLFIALFLAVPRSAVAADVAAADPAAAVAVLQRACYECHGPEKQKGGLRLDSREAAIKGGESGPAVVAGTPGKSELLSRLALPADQDGAMPPRGERLTAAQVQTLKEWIQQGAAWPAQASRHWAYVKPLRPALPKAANTDHPRPNAIDAFIVARLQKEGWTPSPQASRETLIRRLSLDLTGLPPTPAEIDAFLADSTEAAYERAVDRLLASPQFGVKWARSWLDAARYADSHGYQRDDLRDIWAYRDWVVDALNADMPFDQFTVEQLAGDLLPNATQSQRIATGFNRNAPTNVEAGTDPEETRVNQVMDRVNTLGTIWLGSTIECAQCHDHKYDPFSQKDYYQLFAFFNSTTKEAERSNPKVPGSIRFLGPEMSLTDAGNSKAQEKLQQEVAAANQQLAARSKLFETPDAAWEAATLKTASEGPSEHVLEITDFDSIGGATHEVLKDGSVLVSGDPPDKDTYTIVARTRLTGIRGFKLEALTDPSLPGKGPGRGDANRPNFVLNTFAVTATKPGGKPEAVTFKSARADFSQAKFSPEGAIDDDPKSAWAINPKFHEPHWAVFESAAPVGFDGGTELTFTLVQNFGGGRTIGRVRLSALTGSGQGTSIPAAVAEALAVVPAKRSGPQKKAIADYRLAQDAEYVRLQNDIRSKEAELAKAPSVKTLVMQEMPATRPSMLFSRGDFRSPGASVAPGTPGLLPPMPADAERNRVGLARWLVSRDNPLTARVTVNRLWAELFGQGIVATPEDFGIKGDPPSHPELLDWLAVEFMEPTAVAGGAKPWSIKHIVRTMVLSNTYRQSSRLTPELLSKDPTNRLLARGPRFRLDAEAIRDNALAIGGLLSPKLGGPPVRPPQPDGLWTKVGGAKYDYVVSPGEDKYRRGLYVVWKRSAPYPSFVAFDAPERFACRVKRPRTNTPLQALTLLNDPVYVEAAMAFARRLVAETPSASVDARITHAFRLALGRTPDAGELGLLRTLFDAESDAMTAAPAVAKQFVGKAEIPAGMSAGQFAAWYAVSAAILNLDETITKG</sequence>
<dbReference type="InterPro" id="IPR009056">
    <property type="entry name" value="Cyt_c-like_dom"/>
</dbReference>
<dbReference type="Pfam" id="PF07587">
    <property type="entry name" value="PSD1"/>
    <property type="match status" value="1"/>
</dbReference>
<dbReference type="InterPro" id="IPR011444">
    <property type="entry name" value="DUF1549"/>
</dbReference>
<protein>
    <submittedName>
        <fullName evidence="7">PSD1 domain-containing protein</fullName>
    </submittedName>
</protein>
<dbReference type="GO" id="GO:0009055">
    <property type="term" value="F:electron transfer activity"/>
    <property type="evidence" value="ECO:0007669"/>
    <property type="project" value="InterPro"/>
</dbReference>
<evidence type="ECO:0000256" key="5">
    <source>
        <dbReference type="SAM" id="SignalP"/>
    </source>
</evidence>
<keyword evidence="8" id="KW-1185">Reference proteome</keyword>
<dbReference type="PROSITE" id="PS51007">
    <property type="entry name" value="CYTC"/>
    <property type="match status" value="1"/>
</dbReference>
<keyword evidence="5" id="KW-0732">Signal</keyword>
<feature type="signal peptide" evidence="5">
    <location>
        <begin position="1"/>
        <end position="19"/>
    </location>
</feature>
<dbReference type="Pfam" id="PF07635">
    <property type="entry name" value="PSCyt1"/>
    <property type="match status" value="1"/>
</dbReference>